<dbReference type="RefSeq" id="WP_035453472.1">
    <property type="nucleotide sequence ID" value="NZ_AZGA01000078.1"/>
</dbReference>
<gene>
    <name evidence="1" type="ORF">FC83_GL000718</name>
</gene>
<keyword evidence="2" id="KW-1185">Reference proteome</keyword>
<dbReference type="SUPFAM" id="SSF56784">
    <property type="entry name" value="HAD-like"/>
    <property type="match status" value="1"/>
</dbReference>
<organism evidence="1 2">
    <name type="scientific">Agrilactobacillus composti DSM 18527 = JCM 14202</name>
    <dbReference type="NCBI Taxonomy" id="1423734"/>
    <lineage>
        <taxon>Bacteria</taxon>
        <taxon>Bacillati</taxon>
        <taxon>Bacillota</taxon>
        <taxon>Bacilli</taxon>
        <taxon>Lactobacillales</taxon>
        <taxon>Lactobacillaceae</taxon>
        <taxon>Agrilactobacillus</taxon>
    </lineage>
</organism>
<dbReference type="GO" id="GO:0000287">
    <property type="term" value="F:magnesium ion binding"/>
    <property type="evidence" value="ECO:0007669"/>
    <property type="project" value="TreeGrafter"/>
</dbReference>
<dbReference type="Pfam" id="PF08282">
    <property type="entry name" value="Hydrolase_3"/>
    <property type="match status" value="1"/>
</dbReference>
<evidence type="ECO:0000313" key="2">
    <source>
        <dbReference type="Proteomes" id="UP000051236"/>
    </source>
</evidence>
<comment type="caution">
    <text evidence="1">The sequence shown here is derived from an EMBL/GenBank/DDBJ whole genome shotgun (WGS) entry which is preliminary data.</text>
</comment>
<dbReference type="EMBL" id="AZGA01000078">
    <property type="protein sequence ID" value="KRM31426.1"/>
    <property type="molecule type" value="Genomic_DNA"/>
</dbReference>
<dbReference type="GO" id="GO:0016791">
    <property type="term" value="F:phosphatase activity"/>
    <property type="evidence" value="ECO:0007669"/>
    <property type="project" value="TreeGrafter"/>
</dbReference>
<dbReference type="SFLD" id="SFLDG01140">
    <property type="entry name" value="C2.B:_Phosphomannomutase_and_P"/>
    <property type="match status" value="1"/>
</dbReference>
<name>X0PEY8_9LACO</name>
<reference evidence="1 2" key="1">
    <citation type="journal article" date="2015" name="Genome Announc.">
        <title>Expanding the biotechnology potential of lactobacilli through comparative genomics of 213 strains and associated genera.</title>
        <authorList>
            <person name="Sun Z."/>
            <person name="Harris H.M."/>
            <person name="McCann A."/>
            <person name="Guo C."/>
            <person name="Argimon S."/>
            <person name="Zhang W."/>
            <person name="Yang X."/>
            <person name="Jeffery I.B."/>
            <person name="Cooney J.C."/>
            <person name="Kagawa T.F."/>
            <person name="Liu W."/>
            <person name="Song Y."/>
            <person name="Salvetti E."/>
            <person name="Wrobel A."/>
            <person name="Rasinkangas P."/>
            <person name="Parkhill J."/>
            <person name="Rea M.C."/>
            <person name="O'Sullivan O."/>
            <person name="Ritari J."/>
            <person name="Douillard F.P."/>
            <person name="Paul Ross R."/>
            <person name="Yang R."/>
            <person name="Briner A.E."/>
            <person name="Felis G.E."/>
            <person name="de Vos W.M."/>
            <person name="Barrangou R."/>
            <person name="Klaenhammer T.R."/>
            <person name="Caufield P.W."/>
            <person name="Cui Y."/>
            <person name="Zhang H."/>
            <person name="O'Toole P.W."/>
        </authorList>
    </citation>
    <scope>NUCLEOTIDE SEQUENCE [LARGE SCALE GENOMIC DNA]</scope>
    <source>
        <strain evidence="1 2">DSM 18527</strain>
    </source>
</reference>
<dbReference type="InterPro" id="IPR036412">
    <property type="entry name" value="HAD-like_sf"/>
</dbReference>
<dbReference type="AlphaFoldDB" id="X0PEY8"/>
<accession>X0PEY8</accession>
<protein>
    <submittedName>
        <fullName evidence="1">Hydrolase, HAD superfamily, Cof family</fullName>
    </submittedName>
</protein>
<dbReference type="GO" id="GO:0005829">
    <property type="term" value="C:cytosol"/>
    <property type="evidence" value="ECO:0007669"/>
    <property type="project" value="TreeGrafter"/>
</dbReference>
<dbReference type="Gene3D" id="3.30.1240.10">
    <property type="match status" value="1"/>
</dbReference>
<dbReference type="NCBIfam" id="TIGR00099">
    <property type="entry name" value="Cof-subfamily"/>
    <property type="match status" value="1"/>
</dbReference>
<evidence type="ECO:0000313" key="1">
    <source>
        <dbReference type="EMBL" id="KRM31426.1"/>
    </source>
</evidence>
<keyword evidence="1" id="KW-0378">Hydrolase</keyword>
<sequence>MTIKKVLFFDLDGTLCPNHDLVPAPGIVPIFHSFKDRGILPVIATGRSLYEVKPLLEQLQVESYILANGCYIVYQGKVLQDSQFPVATIEELLALAKIHHHDVGFFNQQRCAVTGFNPRTRAHIDQMQLAPCEIDPLFYRHNHTNFLNIYVNADQEGLYTQAFKDKLEIVRYAPFAVDVLPEQVSKAHGIDRLLAEHDLLHVPTYAFGDQNNDLSMFARVDHGIAMAVATPALKQLASYVATSEFGVVEGLKHYQLID</sequence>
<dbReference type="Proteomes" id="UP000051236">
    <property type="component" value="Unassembled WGS sequence"/>
</dbReference>
<dbReference type="NCBIfam" id="TIGR01484">
    <property type="entry name" value="HAD-SF-IIB"/>
    <property type="match status" value="1"/>
</dbReference>
<dbReference type="SFLD" id="SFLDS00003">
    <property type="entry name" value="Haloacid_Dehalogenase"/>
    <property type="match status" value="1"/>
</dbReference>
<dbReference type="OrthoDB" id="9814970at2"/>
<dbReference type="PANTHER" id="PTHR10000">
    <property type="entry name" value="PHOSPHOSERINE PHOSPHATASE"/>
    <property type="match status" value="1"/>
</dbReference>
<dbReference type="InterPro" id="IPR023214">
    <property type="entry name" value="HAD_sf"/>
</dbReference>
<dbReference type="STRING" id="1423734.FC83_GL000718"/>
<dbReference type="Gene3D" id="3.40.50.1000">
    <property type="entry name" value="HAD superfamily/HAD-like"/>
    <property type="match status" value="1"/>
</dbReference>
<dbReference type="PANTHER" id="PTHR10000:SF25">
    <property type="entry name" value="PHOSPHATASE YKRA-RELATED"/>
    <property type="match status" value="1"/>
</dbReference>
<dbReference type="PROSITE" id="PS01229">
    <property type="entry name" value="COF_2"/>
    <property type="match status" value="1"/>
</dbReference>
<dbReference type="eggNOG" id="COG0561">
    <property type="taxonomic scope" value="Bacteria"/>
</dbReference>
<dbReference type="PATRIC" id="fig|1423734.3.peg.725"/>
<dbReference type="InterPro" id="IPR000150">
    <property type="entry name" value="Cof"/>
</dbReference>
<proteinExistence type="predicted"/>
<dbReference type="InterPro" id="IPR006379">
    <property type="entry name" value="HAD-SF_hydro_IIB"/>
</dbReference>